<dbReference type="PANTHER" id="PTHR10039:SF14">
    <property type="entry name" value="NACHT DOMAIN-CONTAINING PROTEIN"/>
    <property type="match status" value="1"/>
</dbReference>
<dbReference type="Gene3D" id="3.40.50.300">
    <property type="entry name" value="P-loop containing nucleotide triphosphate hydrolases"/>
    <property type="match status" value="1"/>
</dbReference>
<gene>
    <name evidence="3" type="ORF">CALCODRAFT_468707</name>
</gene>
<keyword evidence="4" id="KW-1185">Reference proteome</keyword>
<evidence type="ECO:0000313" key="3">
    <source>
        <dbReference type="EMBL" id="KZT58275.1"/>
    </source>
</evidence>
<organism evidence="3 4">
    <name type="scientific">Calocera cornea HHB12733</name>
    <dbReference type="NCBI Taxonomy" id="1353952"/>
    <lineage>
        <taxon>Eukaryota</taxon>
        <taxon>Fungi</taxon>
        <taxon>Dikarya</taxon>
        <taxon>Basidiomycota</taxon>
        <taxon>Agaricomycotina</taxon>
        <taxon>Dacrymycetes</taxon>
        <taxon>Dacrymycetales</taxon>
        <taxon>Dacrymycetaceae</taxon>
        <taxon>Calocera</taxon>
    </lineage>
</organism>
<feature type="non-terminal residue" evidence="3">
    <location>
        <position position="400"/>
    </location>
</feature>
<dbReference type="InParanoid" id="A0A165GN65"/>
<proteinExistence type="predicted"/>
<dbReference type="SUPFAM" id="SSF52540">
    <property type="entry name" value="P-loop containing nucleoside triphosphate hydrolases"/>
    <property type="match status" value="1"/>
</dbReference>
<dbReference type="OrthoDB" id="5106486at2759"/>
<evidence type="ECO:0000313" key="4">
    <source>
        <dbReference type="Proteomes" id="UP000076842"/>
    </source>
</evidence>
<dbReference type="Proteomes" id="UP000076842">
    <property type="component" value="Unassembled WGS sequence"/>
</dbReference>
<evidence type="ECO:0000259" key="2">
    <source>
        <dbReference type="Pfam" id="PF24883"/>
    </source>
</evidence>
<dbReference type="AlphaFoldDB" id="A0A165GN65"/>
<keyword evidence="1" id="KW-0677">Repeat</keyword>
<name>A0A165GN65_9BASI</name>
<dbReference type="Pfam" id="PF24883">
    <property type="entry name" value="NPHP3_N"/>
    <property type="match status" value="1"/>
</dbReference>
<dbReference type="PANTHER" id="PTHR10039">
    <property type="entry name" value="AMELOGENIN"/>
    <property type="match status" value="1"/>
</dbReference>
<dbReference type="EMBL" id="KV423953">
    <property type="protein sequence ID" value="KZT58275.1"/>
    <property type="molecule type" value="Genomic_DNA"/>
</dbReference>
<dbReference type="STRING" id="1353952.A0A165GN65"/>
<sequence>MKSILKPSIDKKELVRDLSFLLREQIRPLRKAIRQTGGDIISGITVSRLIDSLSYVEGASFHPGRGCWAGTRQKHLKDIDMWISEFDPADPMQMYWLVDVAGSGKSAIAHSVCNTASEKGQLVTSFFFDRQDANRRTSTNLITTIARDLAAVDPKIAVAMAELLQKYRWLRSANPTAQFTRLILAPSVVSLYPKDRPIVITLDGLDEGCDEECLNILTKEAPRLPGMFRFFITCRPHVDIVKVLKHVPAASKHSISIHSRENIDDLSFYMRKCLEDIATHSGRPAGWPGEHATTDLIQKAEGLFQWAAIVVKLLSGSVHQDKVLDSILNVGSPAKVQEKMDELCEIVLRMCPWQDEDFLPTYQQFMGTIVAAIQPLTISAIQHLHKDPLPTAVSVLKHTA</sequence>
<feature type="domain" description="Nephrocystin 3-like N-terminal" evidence="2">
    <location>
        <begin position="87"/>
        <end position="235"/>
    </location>
</feature>
<protein>
    <recommendedName>
        <fullName evidence="2">Nephrocystin 3-like N-terminal domain-containing protein</fullName>
    </recommendedName>
</protein>
<dbReference type="InterPro" id="IPR056884">
    <property type="entry name" value="NPHP3-like_N"/>
</dbReference>
<dbReference type="InterPro" id="IPR027417">
    <property type="entry name" value="P-loop_NTPase"/>
</dbReference>
<evidence type="ECO:0000256" key="1">
    <source>
        <dbReference type="ARBA" id="ARBA00022737"/>
    </source>
</evidence>
<reference evidence="3 4" key="1">
    <citation type="journal article" date="2016" name="Mol. Biol. Evol.">
        <title>Comparative Genomics of Early-Diverging Mushroom-Forming Fungi Provides Insights into the Origins of Lignocellulose Decay Capabilities.</title>
        <authorList>
            <person name="Nagy L.G."/>
            <person name="Riley R."/>
            <person name="Tritt A."/>
            <person name="Adam C."/>
            <person name="Daum C."/>
            <person name="Floudas D."/>
            <person name="Sun H."/>
            <person name="Yadav J.S."/>
            <person name="Pangilinan J."/>
            <person name="Larsson K.H."/>
            <person name="Matsuura K."/>
            <person name="Barry K."/>
            <person name="Labutti K."/>
            <person name="Kuo R."/>
            <person name="Ohm R.A."/>
            <person name="Bhattacharya S.S."/>
            <person name="Shirouzu T."/>
            <person name="Yoshinaga Y."/>
            <person name="Martin F.M."/>
            <person name="Grigoriev I.V."/>
            <person name="Hibbett D.S."/>
        </authorList>
    </citation>
    <scope>NUCLEOTIDE SEQUENCE [LARGE SCALE GENOMIC DNA]</scope>
    <source>
        <strain evidence="3 4">HHB12733</strain>
    </source>
</reference>
<accession>A0A165GN65</accession>